<evidence type="ECO:0000256" key="1">
    <source>
        <dbReference type="SAM" id="MobiDB-lite"/>
    </source>
</evidence>
<dbReference type="OrthoDB" id="5550090at2759"/>
<name>A0A137PHG5_CONC2</name>
<accession>A0A137PHG5</accession>
<dbReference type="AlphaFoldDB" id="A0A137PHG5"/>
<sequence length="131" mass="15372">MAAEDIKVNLEKEGDKNYLEPRYVTEYDEILKNASGWNGLILWARKARGPYLDSNSYTFQVPKNSEDYYTGIEDQKQIQEKVKQERHDYYNRPPETDDSEDEDSDRKKTALSTSMGVATRRGRPPKQFSYY</sequence>
<reference evidence="2 3" key="1">
    <citation type="journal article" date="2015" name="Genome Biol. Evol.">
        <title>Phylogenomic analyses indicate that early fungi evolved digesting cell walls of algal ancestors of land plants.</title>
        <authorList>
            <person name="Chang Y."/>
            <person name="Wang S."/>
            <person name="Sekimoto S."/>
            <person name="Aerts A.L."/>
            <person name="Choi C."/>
            <person name="Clum A."/>
            <person name="LaButti K.M."/>
            <person name="Lindquist E.A."/>
            <person name="Yee Ngan C."/>
            <person name="Ohm R.A."/>
            <person name="Salamov A.A."/>
            <person name="Grigoriev I.V."/>
            <person name="Spatafora J.W."/>
            <person name="Berbee M.L."/>
        </authorList>
    </citation>
    <scope>NUCLEOTIDE SEQUENCE [LARGE SCALE GENOMIC DNA]</scope>
    <source>
        <strain evidence="2 3">NRRL 28638</strain>
    </source>
</reference>
<protein>
    <submittedName>
        <fullName evidence="2">Uncharacterized protein</fullName>
    </submittedName>
</protein>
<proteinExistence type="predicted"/>
<evidence type="ECO:0000313" key="2">
    <source>
        <dbReference type="EMBL" id="KXN74443.1"/>
    </source>
</evidence>
<organism evidence="2 3">
    <name type="scientific">Conidiobolus coronatus (strain ATCC 28846 / CBS 209.66 / NRRL 28638)</name>
    <name type="common">Delacroixia coronata</name>
    <dbReference type="NCBI Taxonomy" id="796925"/>
    <lineage>
        <taxon>Eukaryota</taxon>
        <taxon>Fungi</taxon>
        <taxon>Fungi incertae sedis</taxon>
        <taxon>Zoopagomycota</taxon>
        <taxon>Entomophthoromycotina</taxon>
        <taxon>Entomophthoromycetes</taxon>
        <taxon>Entomophthorales</taxon>
        <taxon>Ancylistaceae</taxon>
        <taxon>Conidiobolus</taxon>
    </lineage>
</organism>
<feature type="compositionally biased region" description="Basic and acidic residues" evidence="1">
    <location>
        <begin position="80"/>
        <end position="90"/>
    </location>
</feature>
<dbReference type="Proteomes" id="UP000070444">
    <property type="component" value="Unassembled WGS sequence"/>
</dbReference>
<feature type="region of interest" description="Disordered" evidence="1">
    <location>
        <begin position="80"/>
        <end position="131"/>
    </location>
</feature>
<evidence type="ECO:0000313" key="3">
    <source>
        <dbReference type="Proteomes" id="UP000070444"/>
    </source>
</evidence>
<keyword evidence="3" id="KW-1185">Reference proteome</keyword>
<gene>
    <name evidence="2" type="ORF">CONCODRAFT_76842</name>
</gene>
<dbReference type="EMBL" id="KQ964423">
    <property type="protein sequence ID" value="KXN74443.1"/>
    <property type="molecule type" value="Genomic_DNA"/>
</dbReference>